<dbReference type="SUPFAM" id="SSF54211">
    <property type="entry name" value="Ribosomal protein S5 domain 2-like"/>
    <property type="match status" value="1"/>
</dbReference>
<evidence type="ECO:0000313" key="7">
    <source>
        <dbReference type="EMBL" id="PIT92378.1"/>
    </source>
</evidence>
<evidence type="ECO:0000256" key="6">
    <source>
        <dbReference type="SAM" id="MobiDB-lite"/>
    </source>
</evidence>
<dbReference type="NCBIfam" id="NF001099">
    <property type="entry name" value="PRK00132.1"/>
    <property type="match status" value="1"/>
</dbReference>
<accession>A0A2M6WHU9</accession>
<evidence type="ECO:0000256" key="3">
    <source>
        <dbReference type="ARBA" id="ARBA00023274"/>
    </source>
</evidence>
<feature type="compositionally biased region" description="Basic and acidic residues" evidence="6">
    <location>
        <begin position="109"/>
        <end position="118"/>
    </location>
</feature>
<sequence length="133" mass="15023">MTEKAEKYIESKGGRKTAIARVRITEKKGGITINDKDLKEYFRDTKSQNKVKEPLKLLSIEETTTVSVRVKGSGIKAQAEAVRNGLAKALVAMNPENRKKLKKSGFLTRDSRVVERKKPGLKKARRAPQWSKR</sequence>
<evidence type="ECO:0000313" key="8">
    <source>
        <dbReference type="Proteomes" id="UP000228635"/>
    </source>
</evidence>
<keyword evidence="2 5" id="KW-0689">Ribosomal protein</keyword>
<feature type="compositionally biased region" description="Basic residues" evidence="6">
    <location>
        <begin position="119"/>
        <end position="133"/>
    </location>
</feature>
<evidence type="ECO:0000256" key="1">
    <source>
        <dbReference type="ARBA" id="ARBA00005251"/>
    </source>
</evidence>
<dbReference type="InterPro" id="IPR020568">
    <property type="entry name" value="Ribosomal_Su5_D2-typ_SF"/>
</dbReference>
<protein>
    <recommendedName>
        <fullName evidence="4 5">Small ribosomal subunit protein uS9</fullName>
    </recommendedName>
</protein>
<dbReference type="Proteomes" id="UP000228635">
    <property type="component" value="Unassembled WGS sequence"/>
</dbReference>
<comment type="caution">
    <text evidence="7">The sequence shown here is derived from an EMBL/GenBank/DDBJ whole genome shotgun (WGS) entry which is preliminary data.</text>
</comment>
<dbReference type="PANTHER" id="PTHR21569">
    <property type="entry name" value="RIBOSOMAL PROTEIN S9"/>
    <property type="match status" value="1"/>
</dbReference>
<dbReference type="FunFam" id="3.30.230.10:FF:000001">
    <property type="entry name" value="30S ribosomal protein S9"/>
    <property type="match status" value="1"/>
</dbReference>
<evidence type="ECO:0000256" key="5">
    <source>
        <dbReference type="HAMAP-Rule" id="MF_00532"/>
    </source>
</evidence>
<dbReference type="GO" id="GO:0006412">
    <property type="term" value="P:translation"/>
    <property type="evidence" value="ECO:0007669"/>
    <property type="project" value="UniProtKB-UniRule"/>
</dbReference>
<name>A0A2M6WHU9_9BACT</name>
<feature type="region of interest" description="Disordered" evidence="6">
    <location>
        <begin position="98"/>
        <end position="133"/>
    </location>
</feature>
<dbReference type="Pfam" id="PF00380">
    <property type="entry name" value="Ribosomal_S9"/>
    <property type="match status" value="1"/>
</dbReference>
<dbReference type="InterPro" id="IPR000754">
    <property type="entry name" value="Ribosomal_uS9"/>
</dbReference>
<evidence type="ECO:0000256" key="4">
    <source>
        <dbReference type="ARBA" id="ARBA00035259"/>
    </source>
</evidence>
<organism evidence="7 8">
    <name type="scientific">Candidatus Harrisonbacteria bacterium CG10_big_fil_rev_8_21_14_0_10_42_17</name>
    <dbReference type="NCBI Taxonomy" id="1974584"/>
    <lineage>
        <taxon>Bacteria</taxon>
        <taxon>Candidatus Harrisoniibacteriota</taxon>
    </lineage>
</organism>
<dbReference type="HAMAP" id="MF_00532_B">
    <property type="entry name" value="Ribosomal_uS9_B"/>
    <property type="match status" value="1"/>
</dbReference>
<dbReference type="InterPro" id="IPR023035">
    <property type="entry name" value="Ribosomal_uS9_bac/plastid"/>
</dbReference>
<proteinExistence type="inferred from homology"/>
<dbReference type="GO" id="GO:0003735">
    <property type="term" value="F:structural constituent of ribosome"/>
    <property type="evidence" value="ECO:0007669"/>
    <property type="project" value="InterPro"/>
</dbReference>
<dbReference type="EMBL" id="PFBA01000024">
    <property type="protein sequence ID" value="PIT92378.1"/>
    <property type="molecule type" value="Genomic_DNA"/>
</dbReference>
<dbReference type="AlphaFoldDB" id="A0A2M6WHU9"/>
<comment type="similarity">
    <text evidence="1 5">Belongs to the universal ribosomal protein uS9 family.</text>
</comment>
<dbReference type="GO" id="GO:0015935">
    <property type="term" value="C:small ribosomal subunit"/>
    <property type="evidence" value="ECO:0007669"/>
    <property type="project" value="TreeGrafter"/>
</dbReference>
<dbReference type="PANTHER" id="PTHR21569:SF1">
    <property type="entry name" value="SMALL RIBOSOMAL SUBUNIT PROTEIN US9M"/>
    <property type="match status" value="1"/>
</dbReference>
<keyword evidence="3 5" id="KW-0687">Ribonucleoprotein</keyword>
<dbReference type="Gene3D" id="3.30.230.10">
    <property type="match status" value="1"/>
</dbReference>
<reference evidence="8" key="1">
    <citation type="submission" date="2017-09" db="EMBL/GenBank/DDBJ databases">
        <title>Depth-based differentiation of microbial function through sediment-hosted aquifers and enrichment of novel symbionts in the deep terrestrial subsurface.</title>
        <authorList>
            <person name="Probst A.J."/>
            <person name="Ladd B."/>
            <person name="Jarett J.K."/>
            <person name="Geller-Mcgrath D.E."/>
            <person name="Sieber C.M.K."/>
            <person name="Emerson J.B."/>
            <person name="Anantharaman K."/>
            <person name="Thomas B.C."/>
            <person name="Malmstrom R."/>
            <person name="Stieglmeier M."/>
            <person name="Klingl A."/>
            <person name="Woyke T."/>
            <person name="Ryan C.M."/>
            <person name="Banfield J.F."/>
        </authorList>
    </citation>
    <scope>NUCLEOTIDE SEQUENCE [LARGE SCALE GENOMIC DNA]</scope>
</reference>
<dbReference type="GO" id="GO:0003723">
    <property type="term" value="F:RNA binding"/>
    <property type="evidence" value="ECO:0007669"/>
    <property type="project" value="TreeGrafter"/>
</dbReference>
<dbReference type="GO" id="GO:0005737">
    <property type="term" value="C:cytoplasm"/>
    <property type="evidence" value="ECO:0007669"/>
    <property type="project" value="UniProtKB-ARBA"/>
</dbReference>
<dbReference type="InterPro" id="IPR014721">
    <property type="entry name" value="Ribsml_uS5_D2-typ_fold_subgr"/>
</dbReference>
<gene>
    <name evidence="5" type="primary">rpsI</name>
    <name evidence="7" type="ORF">COU08_02640</name>
</gene>
<evidence type="ECO:0000256" key="2">
    <source>
        <dbReference type="ARBA" id="ARBA00022980"/>
    </source>
</evidence>